<protein>
    <recommendedName>
        <fullName evidence="5">Indolepyruvate oxidoreductase subunit IorA</fullName>
        <ecNumber evidence="4">1.2.7.8</ecNumber>
    </recommendedName>
    <alternativeName>
        <fullName evidence="13">Indolepyruvate ferredoxin oxidoreductase subunit alpha</fullName>
    </alternativeName>
</protein>
<evidence type="ECO:0000256" key="9">
    <source>
        <dbReference type="ARBA" id="ARBA00022982"/>
    </source>
</evidence>
<evidence type="ECO:0000256" key="12">
    <source>
        <dbReference type="ARBA" id="ARBA00023014"/>
    </source>
</evidence>
<dbReference type="SUPFAM" id="SSF52518">
    <property type="entry name" value="Thiamin diphosphate-binding fold (THDP-binding)"/>
    <property type="match status" value="2"/>
</dbReference>
<dbReference type="SUPFAM" id="SSF54862">
    <property type="entry name" value="4Fe-4S ferredoxins"/>
    <property type="match status" value="1"/>
</dbReference>
<evidence type="ECO:0000259" key="15">
    <source>
        <dbReference type="PROSITE" id="PS51379"/>
    </source>
</evidence>
<dbReference type="GO" id="GO:0046872">
    <property type="term" value="F:metal ion binding"/>
    <property type="evidence" value="ECO:0007669"/>
    <property type="project" value="UniProtKB-KW"/>
</dbReference>
<dbReference type="InterPro" id="IPR009014">
    <property type="entry name" value="Transketo_C/PFOR_II"/>
</dbReference>
<evidence type="ECO:0000256" key="1">
    <source>
        <dbReference type="ARBA" id="ARBA00001966"/>
    </source>
</evidence>
<name>A0A485M0X5_9ZZZZ</name>
<dbReference type="PIRSF" id="PIRSF006439">
    <property type="entry name" value="Indolepyruvate_ferr_oxidored"/>
    <property type="match status" value="1"/>
</dbReference>
<dbReference type="SUPFAM" id="SSF52922">
    <property type="entry name" value="TK C-terminal domain-like"/>
    <property type="match status" value="1"/>
</dbReference>
<dbReference type="InterPro" id="IPR017896">
    <property type="entry name" value="4Fe4S_Fe-S-bd"/>
</dbReference>
<evidence type="ECO:0000256" key="7">
    <source>
        <dbReference type="ARBA" id="ARBA00022485"/>
    </source>
</evidence>
<gene>
    <name evidence="16" type="ORF">SCFA_130028</name>
</gene>
<comment type="subunit">
    <text evidence="3">Heterodimer of the IorA and IorB subunits.</text>
</comment>
<evidence type="ECO:0000256" key="4">
    <source>
        <dbReference type="ARBA" id="ARBA00012812"/>
    </source>
</evidence>
<evidence type="ECO:0000313" key="16">
    <source>
        <dbReference type="EMBL" id="VFU12223.1"/>
    </source>
</evidence>
<dbReference type="AlphaFoldDB" id="A0A485M0X5"/>
<dbReference type="InterPro" id="IPR002880">
    <property type="entry name" value="Pyrv_Fd/Flavodoxin_OxRdtase_N"/>
</dbReference>
<dbReference type="Gene3D" id="3.40.50.970">
    <property type="match status" value="2"/>
</dbReference>
<dbReference type="InterPro" id="IPR045025">
    <property type="entry name" value="HACL1-like"/>
</dbReference>
<evidence type="ECO:0000256" key="5">
    <source>
        <dbReference type="ARBA" id="ARBA00017710"/>
    </source>
</evidence>
<proteinExistence type="predicted"/>
<comment type="cofactor">
    <cofactor evidence="1">
        <name>[4Fe-4S] cluster</name>
        <dbReference type="ChEBI" id="CHEBI:49883"/>
    </cofactor>
</comment>
<dbReference type="EMBL" id="CAADRM010000035">
    <property type="protein sequence ID" value="VFU12223.1"/>
    <property type="molecule type" value="Genomic_DNA"/>
</dbReference>
<evidence type="ECO:0000256" key="10">
    <source>
        <dbReference type="ARBA" id="ARBA00023002"/>
    </source>
</evidence>
<dbReference type="GO" id="GO:0030976">
    <property type="term" value="F:thiamine pyrophosphate binding"/>
    <property type="evidence" value="ECO:0007669"/>
    <property type="project" value="InterPro"/>
</dbReference>
<dbReference type="InterPro" id="IPR017900">
    <property type="entry name" value="4Fe4S_Fe_S_CS"/>
</dbReference>
<keyword evidence="7" id="KW-0004">4Fe-4S</keyword>
<dbReference type="EC" id="1.2.7.8" evidence="4"/>
<dbReference type="InterPro" id="IPR017721">
    <property type="entry name" value="IorA"/>
</dbReference>
<dbReference type="Pfam" id="PF01855">
    <property type="entry name" value="POR_N"/>
    <property type="match status" value="1"/>
</dbReference>
<keyword evidence="10 16" id="KW-0560">Oxidoreductase</keyword>
<dbReference type="Gene3D" id="3.30.70.20">
    <property type="match status" value="1"/>
</dbReference>
<sequence>MNTHTRAPSSTGKQDDKAREILLGNEAIAHGIIASGANVVASYPGTPASEVCTTAMNLASQKNLAVHVEWSINEKTAVEVAFTNSITGRRSAAIMKQVGLNVASDPVISAAYMGVTGGLVLVVADDPGPHSSQTEQDTRLFAMHAKVPVLDPMSPREALEMTVQAFAFSERYRTPVILRPTTRVCHARQLVELPDIKPLDRRPDFRKDPSRWAATPGPRLVLHRELNAKLREIEQHPWARPRLVHGSGGTELAVVSSGVACAYLLDVIAELGTRQDISIYKIDMPFPLDRRALSSLTEKHPRVLVVEETEPVIEMQFINRERVSGRMDGTVPDAGELTPEVVAFVLEEFTGTRAQKRTTVSAQQRRPSLCAGCSHRAAFYAIKRALPGGIYASDIGCYTLGLNLGGVDTCLCMGAAVSQAAGFFHAFKDSPAPPPIAAIIGDSTFFHAGIPPTINALVTGARFVLVVLDNATTAMTGHQPTPATGGMTNDFSGRTLSLEEAIAGCGVRTIRVHDPYDMSGFTDAVREAYARTETEGVTAVIARHPCIKDRRALQAQTRYAMRITEECTGCGVCVREFECPAISVVDRRARIDTSLCIGCGVCVQVCPVEAIAAKEES</sequence>
<keyword evidence="16" id="KW-0670">Pyruvate</keyword>
<reference evidence="16" key="1">
    <citation type="submission" date="2019-03" db="EMBL/GenBank/DDBJ databases">
        <authorList>
            <person name="Hao L."/>
        </authorList>
    </citation>
    <scope>NUCLEOTIDE SEQUENCE</scope>
</reference>
<dbReference type="PANTHER" id="PTHR43710">
    <property type="entry name" value="2-HYDROXYACYL-COA LYASE"/>
    <property type="match status" value="1"/>
</dbReference>
<dbReference type="GO" id="GO:0051539">
    <property type="term" value="F:4 iron, 4 sulfur cluster binding"/>
    <property type="evidence" value="ECO:0007669"/>
    <property type="project" value="UniProtKB-KW"/>
</dbReference>
<dbReference type="PROSITE" id="PS00198">
    <property type="entry name" value="4FE4S_FER_1"/>
    <property type="match status" value="1"/>
</dbReference>
<organism evidence="16">
    <name type="scientific">anaerobic digester metagenome</name>
    <dbReference type="NCBI Taxonomy" id="1263854"/>
    <lineage>
        <taxon>unclassified sequences</taxon>
        <taxon>metagenomes</taxon>
        <taxon>ecological metagenomes</taxon>
    </lineage>
</organism>
<evidence type="ECO:0000256" key="13">
    <source>
        <dbReference type="ARBA" id="ARBA00030514"/>
    </source>
</evidence>
<dbReference type="GO" id="GO:0043805">
    <property type="term" value="F:indolepyruvate ferredoxin oxidoreductase activity"/>
    <property type="evidence" value="ECO:0007669"/>
    <property type="project" value="UniProtKB-EC"/>
</dbReference>
<dbReference type="CDD" id="cd02008">
    <property type="entry name" value="TPP_IOR_alpha"/>
    <property type="match status" value="1"/>
</dbReference>
<dbReference type="PROSITE" id="PS51379">
    <property type="entry name" value="4FE4S_FER_2"/>
    <property type="match status" value="1"/>
</dbReference>
<keyword evidence="12" id="KW-0411">Iron-sulfur</keyword>
<feature type="domain" description="4Fe-4S ferredoxin-type" evidence="15">
    <location>
        <begin position="587"/>
        <end position="616"/>
    </location>
</feature>
<evidence type="ECO:0000256" key="2">
    <source>
        <dbReference type="ARBA" id="ARBA00002995"/>
    </source>
</evidence>
<dbReference type="FunFam" id="3.40.50.970:FF:000039">
    <property type="entry name" value="Indolepyruvate oxidoreductase subunit IorA"/>
    <property type="match status" value="1"/>
</dbReference>
<dbReference type="Pfam" id="PF00037">
    <property type="entry name" value="Fer4"/>
    <property type="match status" value="1"/>
</dbReference>
<dbReference type="InterPro" id="IPR029061">
    <property type="entry name" value="THDP-binding"/>
</dbReference>
<dbReference type="PANTHER" id="PTHR43710:SF7">
    <property type="entry name" value="INDOLEPYRUVATE OXIDOREDUCTASE SUBUNIT IORA"/>
    <property type="match status" value="1"/>
</dbReference>
<evidence type="ECO:0000256" key="8">
    <source>
        <dbReference type="ARBA" id="ARBA00022723"/>
    </source>
</evidence>
<evidence type="ECO:0000256" key="14">
    <source>
        <dbReference type="ARBA" id="ARBA00048332"/>
    </source>
</evidence>
<evidence type="ECO:0000256" key="11">
    <source>
        <dbReference type="ARBA" id="ARBA00023004"/>
    </source>
</evidence>
<comment type="catalytic activity">
    <reaction evidence="14">
        <text>indole-3-pyruvate + 2 oxidized [2Fe-2S]-[ferredoxin] + CoA = (indol-3-yl)acetyl-CoA + 2 reduced [2Fe-2S]-[ferredoxin] + CO2 + H(+)</text>
        <dbReference type="Rhea" id="RHEA:12645"/>
        <dbReference type="Rhea" id="RHEA-COMP:10000"/>
        <dbReference type="Rhea" id="RHEA-COMP:10001"/>
        <dbReference type="ChEBI" id="CHEBI:15378"/>
        <dbReference type="ChEBI" id="CHEBI:16526"/>
        <dbReference type="ChEBI" id="CHEBI:17640"/>
        <dbReference type="ChEBI" id="CHEBI:33737"/>
        <dbReference type="ChEBI" id="CHEBI:33738"/>
        <dbReference type="ChEBI" id="CHEBI:57271"/>
        <dbReference type="ChEBI" id="CHEBI:57287"/>
        <dbReference type="EC" id="1.2.7.8"/>
    </reaction>
</comment>
<comment type="function">
    <text evidence="2">Catalyzes the ferredoxin-dependent oxidative decarboxylation of arylpyruvates.</text>
</comment>
<dbReference type="InterPro" id="IPR011766">
    <property type="entry name" value="TPP_enzyme_TPP-bd"/>
</dbReference>
<dbReference type="CDD" id="cd07034">
    <property type="entry name" value="TPP_PYR_PFOR_IOR-alpha_like"/>
    <property type="match status" value="1"/>
</dbReference>
<evidence type="ECO:0000256" key="6">
    <source>
        <dbReference type="ARBA" id="ARBA00022448"/>
    </source>
</evidence>
<keyword evidence="6" id="KW-0813">Transport</keyword>
<dbReference type="Pfam" id="PF02775">
    <property type="entry name" value="TPP_enzyme_C"/>
    <property type="match status" value="1"/>
</dbReference>
<evidence type="ECO:0000256" key="3">
    <source>
        <dbReference type="ARBA" id="ARBA00011238"/>
    </source>
</evidence>
<accession>A0A485M0X5</accession>
<keyword evidence="11" id="KW-0408">Iron</keyword>
<keyword evidence="8" id="KW-0479">Metal-binding</keyword>
<keyword evidence="9" id="KW-0249">Electron transport</keyword>